<dbReference type="AlphaFoldDB" id="A0A7X1QXR5"/>
<comment type="caution">
    <text evidence="2">The sequence shown here is derived from an EMBL/GenBank/DDBJ whole genome shotgun (WGS) entry which is preliminary data.</text>
</comment>
<gene>
    <name evidence="2" type="ORF">GEZ98_08800</name>
</gene>
<dbReference type="Proteomes" id="UP000432694">
    <property type="component" value="Unassembled WGS sequence"/>
</dbReference>
<name>A0A7X1QXR5_STRMT</name>
<evidence type="ECO:0000313" key="2">
    <source>
        <dbReference type="EMBL" id="MQQ02963.1"/>
    </source>
</evidence>
<organism evidence="2 3">
    <name type="scientific">Streptococcus mitis</name>
    <dbReference type="NCBI Taxonomy" id="28037"/>
    <lineage>
        <taxon>Bacteria</taxon>
        <taxon>Bacillati</taxon>
        <taxon>Bacillota</taxon>
        <taxon>Bacilli</taxon>
        <taxon>Lactobacillales</taxon>
        <taxon>Streptococcaceae</taxon>
        <taxon>Streptococcus</taxon>
        <taxon>Streptococcus mitis group</taxon>
    </lineage>
</organism>
<evidence type="ECO:0000259" key="1">
    <source>
        <dbReference type="Pfam" id="PF24954"/>
    </source>
</evidence>
<dbReference type="Pfam" id="PF24954">
    <property type="entry name" value="DUF7763"/>
    <property type="match status" value="1"/>
</dbReference>
<dbReference type="InterPro" id="IPR056665">
    <property type="entry name" value="DUF7763"/>
</dbReference>
<feature type="domain" description="DUF7763" evidence="1">
    <location>
        <begin position="3"/>
        <end position="80"/>
    </location>
</feature>
<dbReference type="InterPro" id="IPR049854">
    <property type="entry name" value="SigmaX_act_ComW"/>
</dbReference>
<reference evidence="2 3" key="1">
    <citation type="submission" date="2019-10" db="EMBL/GenBank/DDBJ databases">
        <title>Streptococcus mitis of the oral and urogenital tracts.</title>
        <authorList>
            <person name="Price T."/>
            <person name="Mores C.R."/>
            <person name="Putonti C."/>
            <person name="Wolfe A.J."/>
        </authorList>
    </citation>
    <scope>NUCLEOTIDE SEQUENCE [LARGE SCALE GENOMIC DNA]</scope>
    <source>
        <strain evidence="2 3">SM50</strain>
    </source>
</reference>
<accession>A0A7X1QXR5</accession>
<sequence length="80" mass="10187">MLMLQKIYEQMADFYRNIEEEYSTFFGDHFDWEHVHFKFLIYYLFRYSIGNHRDFIVYHYRVAYRLYLEKLIMNRGFISC</sequence>
<proteinExistence type="predicted"/>
<dbReference type="NCBIfam" id="NF038388">
    <property type="entry name" value="sigmaX_act_ComW"/>
    <property type="match status" value="1"/>
</dbReference>
<dbReference type="EMBL" id="WIJB01000009">
    <property type="protein sequence ID" value="MQQ02963.1"/>
    <property type="molecule type" value="Genomic_DNA"/>
</dbReference>
<protein>
    <submittedName>
        <fullName evidence="2">Recombinase RecX</fullName>
    </submittedName>
</protein>
<evidence type="ECO:0000313" key="3">
    <source>
        <dbReference type="Proteomes" id="UP000432694"/>
    </source>
</evidence>